<dbReference type="SUPFAM" id="SSF57997">
    <property type="entry name" value="Tropomyosin"/>
    <property type="match status" value="1"/>
</dbReference>
<dbReference type="GeneID" id="105987764"/>
<dbReference type="GO" id="GO:0005791">
    <property type="term" value="C:rough endoplasmic reticulum"/>
    <property type="evidence" value="ECO:0007669"/>
    <property type="project" value="TreeGrafter"/>
</dbReference>
<dbReference type="OrthoDB" id="9944809at2759"/>
<evidence type="ECO:0000313" key="10">
    <source>
        <dbReference type="RefSeq" id="XP_012874578.1"/>
    </source>
</evidence>
<keyword evidence="5" id="KW-0597">Phosphoprotein</keyword>
<evidence type="ECO:0000256" key="2">
    <source>
        <dbReference type="ARBA" id="ARBA00004496"/>
    </source>
</evidence>
<accession>A0A1S3FD92</accession>
<reference evidence="10" key="1">
    <citation type="submission" date="2025-08" db="UniProtKB">
        <authorList>
            <consortium name="RefSeq"/>
        </authorList>
    </citation>
    <scope>IDENTIFICATION</scope>
    <source>
        <tissue evidence="10">Kidney</tissue>
    </source>
</reference>
<gene>
    <name evidence="10" type="primary">Ckap4</name>
</gene>
<feature type="compositionally biased region" description="Gly residues" evidence="8">
    <location>
        <begin position="95"/>
        <end position="104"/>
    </location>
</feature>
<dbReference type="GO" id="GO:0005886">
    <property type="term" value="C:plasma membrane"/>
    <property type="evidence" value="ECO:0007669"/>
    <property type="project" value="UniProtKB-SubCell"/>
</dbReference>
<protein>
    <submittedName>
        <fullName evidence="10">Cytoskeleton-associated protein 4</fullName>
    </submittedName>
</protein>
<dbReference type="PANTHER" id="PTHR45161:SF1">
    <property type="entry name" value="CYTOSKELETON-ASSOCIATED PROTEIN 4"/>
    <property type="match status" value="1"/>
</dbReference>
<feature type="coiled-coil region" evidence="7">
    <location>
        <begin position="426"/>
        <end position="538"/>
    </location>
</feature>
<keyword evidence="7" id="KW-0175">Coiled coil</keyword>
<organism evidence="9 10">
    <name type="scientific">Dipodomys ordii</name>
    <name type="common">Ord's kangaroo rat</name>
    <dbReference type="NCBI Taxonomy" id="10020"/>
    <lineage>
        <taxon>Eukaryota</taxon>
        <taxon>Metazoa</taxon>
        <taxon>Chordata</taxon>
        <taxon>Craniata</taxon>
        <taxon>Vertebrata</taxon>
        <taxon>Euteleostomi</taxon>
        <taxon>Mammalia</taxon>
        <taxon>Eutheria</taxon>
        <taxon>Euarchontoglires</taxon>
        <taxon>Glires</taxon>
        <taxon>Rodentia</taxon>
        <taxon>Castorimorpha</taxon>
        <taxon>Heteromyidae</taxon>
        <taxon>Dipodomyinae</taxon>
        <taxon>Dipodomys</taxon>
    </lineage>
</organism>
<evidence type="ECO:0000256" key="7">
    <source>
        <dbReference type="SAM" id="Coils"/>
    </source>
</evidence>
<dbReference type="FunCoup" id="A0A1S3FD92">
    <property type="interactions" value="655"/>
</dbReference>
<evidence type="ECO:0000256" key="1">
    <source>
        <dbReference type="ARBA" id="ARBA00004236"/>
    </source>
</evidence>
<feature type="coiled-coil region" evidence="7">
    <location>
        <begin position="232"/>
        <end position="294"/>
    </location>
</feature>
<dbReference type="KEGG" id="dord:105987764"/>
<feature type="compositionally biased region" description="Low complexity" evidence="8">
    <location>
        <begin position="113"/>
        <end position="136"/>
    </location>
</feature>
<evidence type="ECO:0000256" key="8">
    <source>
        <dbReference type="SAM" id="MobiDB-lite"/>
    </source>
</evidence>
<keyword evidence="4" id="KW-0963">Cytoplasm</keyword>
<dbReference type="STRING" id="10020.ENSDORP00000005327"/>
<feature type="coiled-coil region" evidence="7">
    <location>
        <begin position="619"/>
        <end position="684"/>
    </location>
</feature>
<keyword evidence="3" id="KW-1003">Cell membrane</keyword>
<evidence type="ECO:0000256" key="5">
    <source>
        <dbReference type="ARBA" id="ARBA00022553"/>
    </source>
</evidence>
<feature type="compositionally biased region" description="Pro residues" evidence="8">
    <location>
        <begin position="137"/>
        <end position="146"/>
    </location>
</feature>
<evidence type="ECO:0000313" key="9">
    <source>
        <dbReference type="Proteomes" id="UP000081671"/>
    </source>
</evidence>
<dbReference type="Proteomes" id="UP000081671">
    <property type="component" value="Unplaced"/>
</dbReference>
<dbReference type="RefSeq" id="XP_012874578.1">
    <property type="nucleotide sequence ID" value="XM_013019124.1"/>
</dbReference>
<evidence type="ECO:0000256" key="4">
    <source>
        <dbReference type="ARBA" id="ARBA00022490"/>
    </source>
</evidence>
<feature type="coiled-coil region" evidence="7">
    <location>
        <begin position="343"/>
        <end position="390"/>
    </location>
</feature>
<dbReference type="PANTHER" id="PTHR45161">
    <property type="entry name" value="CYTOSKELETON-ASSOCIATED PROTEIN 4"/>
    <property type="match status" value="1"/>
</dbReference>
<proteinExistence type="predicted"/>
<evidence type="ECO:0000256" key="3">
    <source>
        <dbReference type="ARBA" id="ARBA00022475"/>
    </source>
</evidence>
<feature type="region of interest" description="Disordered" evidence="8">
    <location>
        <begin position="12"/>
        <end position="185"/>
    </location>
</feature>
<dbReference type="InParanoid" id="A0A1S3FD92"/>
<comment type="subcellular location">
    <subcellularLocation>
        <location evidence="1">Cell membrane</location>
    </subcellularLocation>
    <subcellularLocation>
        <location evidence="2">Cytoplasm</location>
    </subcellularLocation>
</comment>
<dbReference type="Gene3D" id="1.10.287.1490">
    <property type="match status" value="1"/>
</dbReference>
<keyword evidence="9" id="KW-1185">Reference proteome</keyword>
<evidence type="ECO:0000256" key="6">
    <source>
        <dbReference type="ARBA" id="ARBA00023136"/>
    </source>
</evidence>
<keyword evidence="6" id="KW-0472">Membrane</keyword>
<dbReference type="AlphaFoldDB" id="A0A1S3FD92"/>
<name>A0A1S3FD92_DIPOR</name>
<sequence length="685" mass="75198">MAEWQYNHCYFSEKAMNTGTSRGVTSGGRPGNSPPSPGAPPLRHHASCQNKPLGEGTAQAKPSAQETQATNPKHSERPRRAPPWFDSPGPPPTPGGLGCGGGASPGPPPPGAPDSRPQLAALSLAPAQREVNSGPAAPAPTPPPRGPSARVPFDTCRDPSVSASRSHAGPRFEVRQGDRTSSAGPRRLGRALHLLFYLAPVAAVAFSGWCVHHVLDKVQQVQSSHQDFSRQREELSQGLQGVEQKVQSLQATFGTFESILRSSQHKQDLTEKVVKQGESEINRISEVLQKLQNEILKDLSDGIHVVKDARERDFTSLENTVEERLTELTKSINDNIAIFTEVQKRSQKEINDVKAKVASLEESKGHKQELKALKEEVEKIQTSVKSRDRDMEALRSSLQTMESDIYTEVRELVSLKQEQQAFKEVADTERAALQALSEKLLQAEESTSRLPQEIRRLEEELRQLKAEAQRPQEDGDLQSFNALDALQKKNQGLDSRLQSVEDGVHSVQVASARQTESLESLLSKSQEHEQRLAMLQGHLEGLGSSPGADKDALAGTVRSLGEAQLALYSDVEDLKRSVGELPSTMESLQKVQEQVHTLLGQAQAAHLPPQEFLDKLASLDNLKSSVSQVESDLKMLRTAVDSLVAYSVKIETNENNLESVKGLLDDLRNDLDRLFVKVEKIHEKI</sequence>
<dbReference type="CTD" id="10970"/>
<feature type="compositionally biased region" description="Polar residues" evidence="8">
    <location>
        <begin position="60"/>
        <end position="72"/>
    </location>
</feature>